<dbReference type="GO" id="GO:0007165">
    <property type="term" value="P:signal transduction"/>
    <property type="evidence" value="ECO:0007669"/>
    <property type="project" value="TreeGrafter"/>
</dbReference>
<dbReference type="FunFam" id="3.30.540.10:FF:000004">
    <property type="entry name" value="Inositol-1-monophosphatase"/>
    <property type="match status" value="1"/>
</dbReference>
<dbReference type="InterPro" id="IPR000760">
    <property type="entry name" value="Inositol_monophosphatase-like"/>
</dbReference>
<dbReference type="PANTHER" id="PTHR20854:SF25">
    <property type="entry name" value="INOSITOL-1-MONOPHOSPHATASE"/>
    <property type="match status" value="1"/>
</dbReference>
<dbReference type="EMBL" id="CAJHJT010000034">
    <property type="protein sequence ID" value="CAD7005742.1"/>
    <property type="molecule type" value="Genomic_DNA"/>
</dbReference>
<comment type="caution">
    <text evidence="9">The sequence shown here is derived from an EMBL/GenBank/DDBJ whole genome shotgun (WGS) entry which is preliminary data.</text>
</comment>
<name>A0A811V2D6_CERCA</name>
<evidence type="ECO:0000256" key="3">
    <source>
        <dbReference type="ARBA" id="ARBA00009759"/>
    </source>
</evidence>
<evidence type="ECO:0000256" key="2">
    <source>
        <dbReference type="ARBA" id="ARBA00005152"/>
    </source>
</evidence>
<reference evidence="9" key="1">
    <citation type="submission" date="2020-11" db="EMBL/GenBank/DDBJ databases">
        <authorList>
            <person name="Whitehead M."/>
        </authorList>
    </citation>
    <scope>NUCLEOTIDE SEQUENCE</scope>
    <source>
        <strain evidence="9">EGII</strain>
    </source>
</reference>
<dbReference type="Gene3D" id="3.30.540.10">
    <property type="entry name" value="Fructose-1,6-Bisphosphatase, subunit A, domain 1"/>
    <property type="match status" value="1"/>
</dbReference>
<dbReference type="KEGG" id="ccat:101462210"/>
<evidence type="ECO:0000256" key="4">
    <source>
        <dbReference type="ARBA" id="ARBA00022723"/>
    </source>
</evidence>
<protein>
    <recommendedName>
        <fullName evidence="8">Inositol-1-monophosphatase</fullName>
        <ecNumber evidence="8">3.1.3.25</ecNumber>
    </recommendedName>
</protein>
<dbReference type="SUPFAM" id="SSF56655">
    <property type="entry name" value="Carbohydrate phosphatase"/>
    <property type="match status" value="1"/>
</dbReference>
<accession>A0A811V2D6</accession>
<sequence length="386" mass="42690">MLPLSSQLLAIHQCNKYLLSKGRAAASAILATIITKRSVKKNIKQNEDIQRNNKNSTFLSLTSYYAHFPLLKQQQQQQQTTFTYPLTTISNIRTAVTTAKAAEMSNKSDIDIRNYYNVALELVMKCGPMIREGYSNADAVYKQKAAFFDLVTKYDKEIEDILVEGLHKAFPESKFIGEEAVAESGKVPELTDAPTWIIDPIDGTTNFIHRIPHWCISVGLAINKELVAGIVYNPIANEMYSAWKGHGAYLNGQRIHVRKCTEMNDAVLAYEISLIHAAAVRDKNVKRISKLAANSTGTRCMGSGALTLCYVARGSFDCYHVEDLQAWDIAGGAVILREAGGVLYHTTGGEFHIMKPDLIAAATPELAKTMVGLIKEADAMTDFTFK</sequence>
<dbReference type="CDD" id="cd01639">
    <property type="entry name" value="IMPase"/>
    <property type="match status" value="1"/>
</dbReference>
<dbReference type="PRINTS" id="PR00377">
    <property type="entry name" value="IMPHPHTASES"/>
</dbReference>
<dbReference type="FunFam" id="3.40.190.80:FF:000002">
    <property type="entry name" value="Inositol-1-monophosphatase"/>
    <property type="match status" value="1"/>
</dbReference>
<feature type="binding site" evidence="7">
    <location>
        <position position="201"/>
    </location>
    <ligand>
        <name>Mg(2+)</name>
        <dbReference type="ChEBI" id="CHEBI:18420"/>
        <label>1</label>
        <note>catalytic</note>
    </ligand>
</feature>
<dbReference type="OrthoDB" id="10254945at2759"/>
<dbReference type="EC" id="3.1.3.25" evidence="8"/>
<dbReference type="GO" id="GO:0046854">
    <property type="term" value="P:phosphatidylinositol phosphate biosynthetic process"/>
    <property type="evidence" value="ECO:0007669"/>
    <property type="project" value="InterPro"/>
</dbReference>
<dbReference type="Gene3D" id="3.40.190.80">
    <property type="match status" value="1"/>
</dbReference>
<dbReference type="PROSITE" id="PS00630">
    <property type="entry name" value="IMP_2"/>
    <property type="match status" value="1"/>
</dbReference>
<feature type="binding site" evidence="7">
    <location>
        <position position="328"/>
    </location>
    <ligand>
        <name>Mg(2+)</name>
        <dbReference type="ChEBI" id="CHEBI:18420"/>
        <label>1</label>
        <note>catalytic</note>
    </ligand>
</feature>
<dbReference type="AlphaFoldDB" id="A0A811V2D6"/>
<keyword evidence="4 7" id="KW-0479">Metal-binding</keyword>
<gene>
    <name evidence="9" type="ORF">CCAP1982_LOCUS14093</name>
</gene>
<dbReference type="PRINTS" id="PR00378">
    <property type="entry name" value="LIIMPHPHTASE"/>
</dbReference>
<evidence type="ECO:0000256" key="1">
    <source>
        <dbReference type="ARBA" id="ARBA00001946"/>
    </source>
</evidence>
<evidence type="ECO:0000313" key="10">
    <source>
        <dbReference type="Proteomes" id="UP000606786"/>
    </source>
</evidence>
<dbReference type="InterPro" id="IPR020583">
    <property type="entry name" value="Inositol_monoP_metal-BS"/>
</dbReference>
<keyword evidence="6 7" id="KW-0460">Magnesium</keyword>
<feature type="binding site" evidence="7">
    <location>
        <position position="202"/>
    </location>
    <ligand>
        <name>Mg(2+)</name>
        <dbReference type="ChEBI" id="CHEBI:18420"/>
        <label>1</label>
        <note>catalytic</note>
    </ligand>
</feature>
<evidence type="ECO:0000256" key="7">
    <source>
        <dbReference type="PIRSR" id="PIRSR600760-2"/>
    </source>
</evidence>
<dbReference type="GO" id="GO:0008934">
    <property type="term" value="F:inositol monophosphate 1-phosphatase activity"/>
    <property type="evidence" value="ECO:0007669"/>
    <property type="project" value="InterPro"/>
</dbReference>
<dbReference type="PANTHER" id="PTHR20854">
    <property type="entry name" value="INOSITOL MONOPHOSPHATASE"/>
    <property type="match status" value="1"/>
</dbReference>
<comment type="similarity">
    <text evidence="3 8">Belongs to the inositol monophosphatase superfamily.</text>
</comment>
<evidence type="ECO:0000256" key="8">
    <source>
        <dbReference type="RuleBase" id="RU364068"/>
    </source>
</evidence>
<dbReference type="Pfam" id="PF00459">
    <property type="entry name" value="Inositol_P"/>
    <property type="match status" value="1"/>
</dbReference>
<dbReference type="InterPro" id="IPR033942">
    <property type="entry name" value="IMPase"/>
</dbReference>
<keyword evidence="10" id="KW-1185">Reference proteome</keyword>
<feature type="binding site" evidence="7">
    <location>
        <position position="178"/>
    </location>
    <ligand>
        <name>Mg(2+)</name>
        <dbReference type="ChEBI" id="CHEBI:18420"/>
        <label>1</label>
        <note>catalytic</note>
    </ligand>
</feature>
<proteinExistence type="inferred from homology"/>
<dbReference type="Proteomes" id="UP000606786">
    <property type="component" value="Unassembled WGS sequence"/>
</dbReference>
<organism evidence="9 10">
    <name type="scientific">Ceratitis capitata</name>
    <name type="common">Mediterranean fruit fly</name>
    <name type="synonym">Tephritis capitata</name>
    <dbReference type="NCBI Taxonomy" id="7213"/>
    <lineage>
        <taxon>Eukaryota</taxon>
        <taxon>Metazoa</taxon>
        <taxon>Ecdysozoa</taxon>
        <taxon>Arthropoda</taxon>
        <taxon>Hexapoda</taxon>
        <taxon>Insecta</taxon>
        <taxon>Pterygota</taxon>
        <taxon>Neoptera</taxon>
        <taxon>Endopterygota</taxon>
        <taxon>Diptera</taxon>
        <taxon>Brachycera</taxon>
        <taxon>Muscomorpha</taxon>
        <taxon>Tephritoidea</taxon>
        <taxon>Tephritidae</taxon>
        <taxon>Ceratitis</taxon>
        <taxon>Ceratitis</taxon>
    </lineage>
</organism>
<dbReference type="GO" id="GO:0046872">
    <property type="term" value="F:metal ion binding"/>
    <property type="evidence" value="ECO:0007669"/>
    <property type="project" value="UniProtKB-KW"/>
</dbReference>
<comment type="cofactor">
    <cofactor evidence="1 7 8">
        <name>Mg(2+)</name>
        <dbReference type="ChEBI" id="CHEBI:18420"/>
    </cofactor>
</comment>
<comment type="catalytic activity">
    <reaction evidence="8">
        <text>a myo-inositol phosphate + H2O = myo-inositol + phosphate</text>
        <dbReference type="Rhea" id="RHEA:24056"/>
        <dbReference type="ChEBI" id="CHEBI:15377"/>
        <dbReference type="ChEBI" id="CHEBI:17268"/>
        <dbReference type="ChEBI" id="CHEBI:43474"/>
        <dbReference type="ChEBI" id="CHEBI:84139"/>
        <dbReference type="EC" id="3.1.3.25"/>
    </reaction>
</comment>
<dbReference type="GO" id="GO:0006021">
    <property type="term" value="P:inositol biosynthetic process"/>
    <property type="evidence" value="ECO:0007669"/>
    <property type="project" value="UniProtKB-UniPathway"/>
</dbReference>
<dbReference type="PROSITE" id="PS00629">
    <property type="entry name" value="IMP_1"/>
    <property type="match status" value="1"/>
</dbReference>
<evidence type="ECO:0000256" key="5">
    <source>
        <dbReference type="ARBA" id="ARBA00022801"/>
    </source>
</evidence>
<comment type="pathway">
    <text evidence="2 8">Polyol metabolism; myo-inositol biosynthesis; myo-inositol from D-glucose 6-phosphate: step 2/2.</text>
</comment>
<evidence type="ECO:0000313" key="9">
    <source>
        <dbReference type="EMBL" id="CAD7005742.1"/>
    </source>
</evidence>
<evidence type="ECO:0000256" key="6">
    <source>
        <dbReference type="ARBA" id="ARBA00022842"/>
    </source>
</evidence>
<keyword evidence="5 8" id="KW-0378">Hydrolase</keyword>
<dbReference type="InterPro" id="IPR020550">
    <property type="entry name" value="Inositol_monophosphatase_CS"/>
</dbReference>
<dbReference type="UniPathway" id="UPA00823">
    <property type="reaction ID" value="UER00788"/>
</dbReference>
<feature type="binding site" evidence="7">
    <location>
        <position position="199"/>
    </location>
    <ligand>
        <name>Mg(2+)</name>
        <dbReference type="ChEBI" id="CHEBI:18420"/>
        <label>1</label>
        <note>catalytic</note>
    </ligand>
</feature>
<dbReference type="InterPro" id="IPR020552">
    <property type="entry name" value="Inositol_monoPase_Li-sen"/>
</dbReference>